<evidence type="ECO:0000256" key="4">
    <source>
        <dbReference type="ARBA" id="ARBA00022840"/>
    </source>
</evidence>
<reference evidence="11" key="1">
    <citation type="submission" date="2022-01" db="EMBL/GenBank/DDBJ databases">
        <authorList>
            <person name="King R."/>
        </authorList>
    </citation>
    <scope>NUCLEOTIDE SEQUENCE</scope>
</reference>
<dbReference type="PROSITE" id="PS50067">
    <property type="entry name" value="KINESIN_MOTOR_2"/>
    <property type="match status" value="1"/>
</dbReference>
<keyword evidence="4 7" id="KW-0067">ATP-binding</keyword>
<organism evidence="11 12">
    <name type="scientific">Phaedon cochleariae</name>
    <name type="common">Mustard beetle</name>
    <dbReference type="NCBI Taxonomy" id="80249"/>
    <lineage>
        <taxon>Eukaryota</taxon>
        <taxon>Metazoa</taxon>
        <taxon>Ecdysozoa</taxon>
        <taxon>Arthropoda</taxon>
        <taxon>Hexapoda</taxon>
        <taxon>Insecta</taxon>
        <taxon>Pterygota</taxon>
        <taxon>Neoptera</taxon>
        <taxon>Endopterygota</taxon>
        <taxon>Coleoptera</taxon>
        <taxon>Polyphaga</taxon>
        <taxon>Cucujiformia</taxon>
        <taxon>Chrysomeloidea</taxon>
        <taxon>Chrysomelidae</taxon>
        <taxon>Chrysomelinae</taxon>
        <taxon>Chrysomelini</taxon>
        <taxon>Phaedon</taxon>
    </lineage>
</organism>
<dbReference type="InterPro" id="IPR001752">
    <property type="entry name" value="Kinesin_motor_dom"/>
</dbReference>
<dbReference type="Proteomes" id="UP001153737">
    <property type="component" value="Chromosome 13"/>
</dbReference>
<evidence type="ECO:0000256" key="7">
    <source>
        <dbReference type="PROSITE-ProRule" id="PRU00283"/>
    </source>
</evidence>
<evidence type="ECO:0000256" key="9">
    <source>
        <dbReference type="SAM" id="MobiDB-lite"/>
    </source>
</evidence>
<protein>
    <recommendedName>
        <fullName evidence="8">Kinesin-like protein</fullName>
    </recommendedName>
</protein>
<evidence type="ECO:0000256" key="5">
    <source>
        <dbReference type="ARBA" id="ARBA00023054"/>
    </source>
</evidence>
<evidence type="ECO:0000259" key="10">
    <source>
        <dbReference type="PROSITE" id="PS50067"/>
    </source>
</evidence>
<dbReference type="GO" id="GO:0007052">
    <property type="term" value="P:mitotic spindle organization"/>
    <property type="evidence" value="ECO:0007669"/>
    <property type="project" value="TreeGrafter"/>
</dbReference>
<name>A0A9N9SE52_PHACE</name>
<evidence type="ECO:0000313" key="12">
    <source>
        <dbReference type="Proteomes" id="UP001153737"/>
    </source>
</evidence>
<evidence type="ECO:0000256" key="2">
    <source>
        <dbReference type="ARBA" id="ARBA00022490"/>
    </source>
</evidence>
<dbReference type="Pfam" id="PF12836">
    <property type="entry name" value="HHH_3"/>
    <property type="match status" value="1"/>
</dbReference>
<dbReference type="Pfam" id="PF00225">
    <property type="entry name" value="Kinesin"/>
    <property type="match status" value="1"/>
</dbReference>
<keyword evidence="2" id="KW-0963">Cytoplasm</keyword>
<feature type="region of interest" description="Disordered" evidence="9">
    <location>
        <begin position="341"/>
        <end position="367"/>
    </location>
</feature>
<dbReference type="GO" id="GO:0003777">
    <property type="term" value="F:microtubule motor activity"/>
    <property type="evidence" value="ECO:0007669"/>
    <property type="project" value="InterPro"/>
</dbReference>
<keyword evidence="3 7" id="KW-0547">Nucleotide-binding</keyword>
<evidence type="ECO:0000256" key="3">
    <source>
        <dbReference type="ARBA" id="ARBA00022741"/>
    </source>
</evidence>
<keyword evidence="6" id="KW-0206">Cytoskeleton</keyword>
<dbReference type="SMART" id="SM00129">
    <property type="entry name" value="KISc"/>
    <property type="match status" value="1"/>
</dbReference>
<evidence type="ECO:0000256" key="6">
    <source>
        <dbReference type="ARBA" id="ARBA00023212"/>
    </source>
</evidence>
<accession>A0A9N9SE52</accession>
<dbReference type="PANTHER" id="PTHR47969:SF15">
    <property type="entry name" value="CHROMOSOME-ASSOCIATED KINESIN KIF4A-RELATED"/>
    <property type="match status" value="1"/>
</dbReference>
<evidence type="ECO:0000313" key="11">
    <source>
        <dbReference type="EMBL" id="CAG9816249.1"/>
    </source>
</evidence>
<dbReference type="InterPro" id="IPR019821">
    <property type="entry name" value="Kinesin_motor_CS"/>
</dbReference>
<evidence type="ECO:0000256" key="1">
    <source>
        <dbReference type="ARBA" id="ARBA00004245"/>
    </source>
</evidence>
<reference evidence="11" key="2">
    <citation type="submission" date="2022-10" db="EMBL/GenBank/DDBJ databases">
        <authorList>
            <consortium name="ENA_rothamsted_submissions"/>
            <consortium name="culmorum"/>
            <person name="King R."/>
        </authorList>
    </citation>
    <scope>NUCLEOTIDE SEQUENCE</scope>
</reference>
<gene>
    <name evidence="11" type="ORF">PHAECO_LOCUS3449</name>
</gene>
<dbReference type="SUPFAM" id="SSF52540">
    <property type="entry name" value="P-loop containing nucleoside triphosphate hydrolases"/>
    <property type="match status" value="1"/>
</dbReference>
<keyword evidence="5" id="KW-0175">Coiled coil</keyword>
<evidence type="ECO:0000256" key="8">
    <source>
        <dbReference type="RuleBase" id="RU000394"/>
    </source>
</evidence>
<comment type="subcellular location">
    <subcellularLocation>
        <location evidence="1">Cytoplasm</location>
        <location evidence="1">Cytoskeleton</location>
    </subcellularLocation>
</comment>
<dbReference type="PROSITE" id="PS00411">
    <property type="entry name" value="KINESIN_MOTOR_1"/>
    <property type="match status" value="1"/>
</dbReference>
<dbReference type="InterPro" id="IPR010994">
    <property type="entry name" value="RuvA_2-like"/>
</dbReference>
<dbReference type="InterPro" id="IPR036961">
    <property type="entry name" value="Kinesin_motor_dom_sf"/>
</dbReference>
<dbReference type="GO" id="GO:0005874">
    <property type="term" value="C:microtubule"/>
    <property type="evidence" value="ECO:0007669"/>
    <property type="project" value="UniProtKB-KW"/>
</dbReference>
<dbReference type="InterPro" id="IPR027640">
    <property type="entry name" value="Kinesin-like_fam"/>
</dbReference>
<feature type="domain" description="Kinesin motor" evidence="10">
    <location>
        <begin position="8"/>
        <end position="323"/>
    </location>
</feature>
<dbReference type="GO" id="GO:0008017">
    <property type="term" value="F:microtubule binding"/>
    <property type="evidence" value="ECO:0007669"/>
    <property type="project" value="InterPro"/>
</dbReference>
<dbReference type="CDD" id="cd00106">
    <property type="entry name" value="KISc"/>
    <property type="match status" value="1"/>
</dbReference>
<dbReference type="InterPro" id="IPR027417">
    <property type="entry name" value="P-loop_NTPase"/>
</dbReference>
<feature type="binding site" evidence="7">
    <location>
        <begin position="86"/>
        <end position="93"/>
    </location>
    <ligand>
        <name>ATP</name>
        <dbReference type="ChEBI" id="CHEBI:30616"/>
    </ligand>
</feature>
<dbReference type="AlphaFoldDB" id="A0A9N9SE52"/>
<dbReference type="PRINTS" id="PR00380">
    <property type="entry name" value="KINESINHEAVY"/>
</dbReference>
<keyword evidence="8" id="KW-0493">Microtubule</keyword>
<proteinExistence type="inferred from homology"/>
<dbReference type="PANTHER" id="PTHR47969">
    <property type="entry name" value="CHROMOSOME-ASSOCIATED KINESIN KIF4A-RELATED"/>
    <property type="match status" value="1"/>
</dbReference>
<dbReference type="GO" id="GO:0005875">
    <property type="term" value="C:microtubule associated complex"/>
    <property type="evidence" value="ECO:0007669"/>
    <property type="project" value="TreeGrafter"/>
</dbReference>
<dbReference type="GO" id="GO:0051231">
    <property type="term" value="P:spindle elongation"/>
    <property type="evidence" value="ECO:0007669"/>
    <property type="project" value="TreeGrafter"/>
</dbReference>
<dbReference type="Gene3D" id="3.40.850.10">
    <property type="entry name" value="Kinesin motor domain"/>
    <property type="match status" value="1"/>
</dbReference>
<comment type="similarity">
    <text evidence="7 8">Belongs to the TRAFAC class myosin-kinesin ATPase superfamily. Kinesin family.</text>
</comment>
<dbReference type="GO" id="GO:0005524">
    <property type="term" value="F:ATP binding"/>
    <property type="evidence" value="ECO:0007669"/>
    <property type="project" value="UniProtKB-UniRule"/>
</dbReference>
<sequence length="771" mass="87093">MDREPLEFVNVAVRIKPLTDSENASKCLQIISQNPPVLFLPERPLTFNFDHVYSEGATQKTIFEQMVKPFVKYVRQGYNCTVFANGQTGTGKTYTIGTDPYVKNEEDFGLIPRTLNEFFEYRDDDDSEVEISLSFIEIYNEKVFDLLLNDKPEDKPLQVKGLKAQGFCQERVYNSQEAKHFLKIGNKNRHTAETKQNAKSSRSHAIFTIYCNVKHKDNNTTSAKLNLVDLAGSESIKKTGNQGSTFQEGVNINRGLLSIGQVMTALSTNASHIPYRQSIITSILKDSLNTHNYVSLIACVSSLAEDSTETSQTLEFAQRVKKMKNKPEVNEVISQYRRENPALFSQPRTSGTPFKRPAPVPTPRTAKRPRMLPLTTIDEPSTDNNVLLPSQSHSSTHCSLSSSHVSSISNVVSSVSNDTTQQNLSPVIKKYLSAMESSLMGKLELIIKSTLKRPSRIENSRRHLEDVENTPCVPWNKIQNEVSKLVRTELAQLTTKGTRATSSPIEEHLSKIRKVLSYGSPFTEEVNSLLTEKIGDDSPEQLQSNLQDENIAFKVPDLPLKKKKIPKSKRTPSISPIEIINKKTPRRSVRLSMNRQRPKKKSDDFYWDSSSSPIIRGLALLESTLKNDDSLKHFEHSRRRSVRLKDRTKLQKSNINSNVRKTNLVENLKEPTKKMLTVADTPAGKRLMQKTRSDSPCTAHTREVLTILNSGNVRKLETLNTIGSKTAQQIVLFRSIRGTFGRISDLNTLPGWGTKKFDKFVEHNFIKRELI</sequence>
<dbReference type="OrthoDB" id="6237065at2759"/>
<keyword evidence="12" id="KW-1185">Reference proteome</keyword>
<dbReference type="Gene3D" id="1.10.150.280">
    <property type="entry name" value="AF1531-like domain"/>
    <property type="match status" value="1"/>
</dbReference>
<dbReference type="GO" id="GO:0007018">
    <property type="term" value="P:microtubule-based movement"/>
    <property type="evidence" value="ECO:0007669"/>
    <property type="project" value="InterPro"/>
</dbReference>
<dbReference type="EMBL" id="OU896719">
    <property type="protein sequence ID" value="CAG9816249.1"/>
    <property type="molecule type" value="Genomic_DNA"/>
</dbReference>
<dbReference type="SUPFAM" id="SSF47781">
    <property type="entry name" value="RuvA domain 2-like"/>
    <property type="match status" value="1"/>
</dbReference>
<keyword evidence="7 8" id="KW-0505">Motor protein</keyword>